<dbReference type="EMBL" id="CAXKWB010012778">
    <property type="protein sequence ID" value="CAL4105483.1"/>
    <property type="molecule type" value="Genomic_DNA"/>
</dbReference>
<evidence type="ECO:0000256" key="1">
    <source>
        <dbReference type="ARBA" id="ARBA00022574"/>
    </source>
</evidence>
<keyword evidence="2" id="KW-0677">Repeat</keyword>
<dbReference type="GO" id="GO:0000226">
    <property type="term" value="P:microtubule cytoskeleton organization"/>
    <property type="evidence" value="ECO:0007669"/>
    <property type="project" value="TreeGrafter"/>
</dbReference>
<protein>
    <recommendedName>
        <fullName evidence="4">EML-like first beta-propeller domain-containing protein</fullName>
    </recommendedName>
</protein>
<feature type="non-terminal residue" evidence="5">
    <location>
        <position position="192"/>
    </location>
</feature>
<evidence type="ECO:0000259" key="4">
    <source>
        <dbReference type="Pfam" id="PF23409"/>
    </source>
</evidence>
<dbReference type="AlphaFoldDB" id="A0AAV2R0E4"/>
<feature type="domain" description="EML-like first beta-propeller" evidence="4">
    <location>
        <begin position="108"/>
        <end position="179"/>
    </location>
</feature>
<dbReference type="PANTHER" id="PTHR13720:SF55">
    <property type="entry name" value="ECHINODERM MICROTUBULE-ASSOCIATED PROTEIN-LIKE CG42247"/>
    <property type="match status" value="1"/>
</dbReference>
<name>A0AAV2R0E4_MEGNR</name>
<dbReference type="InterPro" id="IPR055439">
    <property type="entry name" value="Beta-prop_EML_1st"/>
</dbReference>
<evidence type="ECO:0000256" key="3">
    <source>
        <dbReference type="SAM" id="MobiDB-lite"/>
    </source>
</evidence>
<dbReference type="InterPro" id="IPR015943">
    <property type="entry name" value="WD40/YVTN_repeat-like_dom_sf"/>
</dbReference>
<gene>
    <name evidence="5" type="ORF">MNOR_LOCUS18101</name>
</gene>
<proteinExistence type="predicted"/>
<evidence type="ECO:0000313" key="5">
    <source>
        <dbReference type="EMBL" id="CAL4105483.1"/>
    </source>
</evidence>
<dbReference type="Proteomes" id="UP001497623">
    <property type="component" value="Unassembled WGS sequence"/>
</dbReference>
<feature type="compositionally biased region" description="Basic residues" evidence="3">
    <location>
        <begin position="1"/>
        <end position="13"/>
    </location>
</feature>
<dbReference type="InterPro" id="IPR005108">
    <property type="entry name" value="HELP"/>
</dbReference>
<keyword evidence="1" id="KW-0853">WD repeat</keyword>
<dbReference type="GO" id="GO:0072686">
    <property type="term" value="C:mitotic spindle"/>
    <property type="evidence" value="ECO:0007669"/>
    <property type="project" value="TreeGrafter"/>
</dbReference>
<dbReference type="Pfam" id="PF23409">
    <property type="entry name" value="Beta-prop_EML"/>
    <property type="match status" value="1"/>
</dbReference>
<dbReference type="Pfam" id="PF03451">
    <property type="entry name" value="HELP"/>
    <property type="match status" value="1"/>
</dbReference>
<feature type="non-terminal residue" evidence="5">
    <location>
        <position position="1"/>
    </location>
</feature>
<dbReference type="Gene3D" id="2.130.10.10">
    <property type="entry name" value="YVTN repeat-like/Quinoprotein amine dehydrogenase"/>
    <property type="match status" value="2"/>
</dbReference>
<evidence type="ECO:0000256" key="2">
    <source>
        <dbReference type="ARBA" id="ARBA00022737"/>
    </source>
</evidence>
<dbReference type="GO" id="GO:0008017">
    <property type="term" value="F:microtubule binding"/>
    <property type="evidence" value="ECO:0007669"/>
    <property type="project" value="TreeGrafter"/>
</dbReference>
<reference evidence="5 6" key="1">
    <citation type="submission" date="2024-05" db="EMBL/GenBank/DDBJ databases">
        <authorList>
            <person name="Wallberg A."/>
        </authorList>
    </citation>
    <scope>NUCLEOTIDE SEQUENCE [LARGE SCALE GENOMIC DNA]</scope>
</reference>
<sequence length="192" mass="21899">VQPRRSRLPTMRRHASEPTLKEMEEEDNSEVTDGRSAVVVIRGQKRILHAPTQPVVHNPAPPSKQLQLDWVYGYRGADTRKNLWVLPSGELLYYVAAVAVIFDRSEDTQRHYTEHTEDIQCMALHPSREIVASGQRASRGQRNSAHVRIWNSRTLHTLHVLGKKELGTGILAVAFSMRTKPNHWSYNEPPPE</sequence>
<dbReference type="PANTHER" id="PTHR13720">
    <property type="entry name" value="WD-40 REPEAT PROTEIN"/>
    <property type="match status" value="1"/>
</dbReference>
<organism evidence="5 6">
    <name type="scientific">Meganyctiphanes norvegica</name>
    <name type="common">Northern krill</name>
    <name type="synonym">Thysanopoda norvegica</name>
    <dbReference type="NCBI Taxonomy" id="48144"/>
    <lineage>
        <taxon>Eukaryota</taxon>
        <taxon>Metazoa</taxon>
        <taxon>Ecdysozoa</taxon>
        <taxon>Arthropoda</taxon>
        <taxon>Crustacea</taxon>
        <taxon>Multicrustacea</taxon>
        <taxon>Malacostraca</taxon>
        <taxon>Eumalacostraca</taxon>
        <taxon>Eucarida</taxon>
        <taxon>Euphausiacea</taxon>
        <taxon>Euphausiidae</taxon>
        <taxon>Meganyctiphanes</taxon>
    </lineage>
</organism>
<dbReference type="InterPro" id="IPR050630">
    <property type="entry name" value="WD_repeat_EMAP"/>
</dbReference>
<dbReference type="InterPro" id="IPR036322">
    <property type="entry name" value="WD40_repeat_dom_sf"/>
</dbReference>
<evidence type="ECO:0000313" key="6">
    <source>
        <dbReference type="Proteomes" id="UP001497623"/>
    </source>
</evidence>
<feature type="region of interest" description="Disordered" evidence="3">
    <location>
        <begin position="1"/>
        <end position="33"/>
    </location>
</feature>
<keyword evidence="6" id="KW-1185">Reference proteome</keyword>
<dbReference type="SUPFAM" id="SSF50978">
    <property type="entry name" value="WD40 repeat-like"/>
    <property type="match status" value="1"/>
</dbReference>
<accession>A0AAV2R0E4</accession>
<comment type="caution">
    <text evidence="5">The sequence shown here is derived from an EMBL/GenBank/DDBJ whole genome shotgun (WGS) entry which is preliminary data.</text>
</comment>